<accession>I4BI91</accession>
<proteinExistence type="predicted"/>
<dbReference type="KEGG" id="mcb:Mycch_2215"/>
<dbReference type="PATRIC" id="fig|710421.3.peg.2212"/>
<evidence type="ECO:0000313" key="2">
    <source>
        <dbReference type="Proteomes" id="UP000006057"/>
    </source>
</evidence>
<reference evidence="1 2" key="1">
    <citation type="submission" date="2012-06" db="EMBL/GenBank/DDBJ databases">
        <title>Complete sequence of chromosome of Mycobacterium chubuense NBB4.</title>
        <authorList>
            <consortium name="US DOE Joint Genome Institute"/>
            <person name="Lucas S."/>
            <person name="Han J."/>
            <person name="Lapidus A."/>
            <person name="Cheng J.-F."/>
            <person name="Goodwin L."/>
            <person name="Pitluck S."/>
            <person name="Peters L."/>
            <person name="Mikhailova N."/>
            <person name="Teshima H."/>
            <person name="Detter J.C."/>
            <person name="Han C."/>
            <person name="Tapia R."/>
            <person name="Land M."/>
            <person name="Hauser L."/>
            <person name="Kyrpides N."/>
            <person name="Ivanova N."/>
            <person name="Pagani I."/>
            <person name="Mattes T."/>
            <person name="Holmes A."/>
            <person name="Rutledge P."/>
            <person name="Paulsen I."/>
            <person name="Coleman N."/>
            <person name="Woyke T."/>
        </authorList>
    </citation>
    <scope>NUCLEOTIDE SEQUENCE [LARGE SCALE GENOMIC DNA]</scope>
    <source>
        <strain evidence="1 2">NBB4</strain>
    </source>
</reference>
<dbReference type="EMBL" id="CP003053">
    <property type="protein sequence ID" value="AFM16998.1"/>
    <property type="molecule type" value="Genomic_DNA"/>
</dbReference>
<dbReference type="HOGENOM" id="CLU_2082174_0_0_11"/>
<organism evidence="1 2">
    <name type="scientific">Mycolicibacterium chubuense (strain NBB4)</name>
    <name type="common">Mycobacterium chubuense</name>
    <dbReference type="NCBI Taxonomy" id="710421"/>
    <lineage>
        <taxon>Bacteria</taxon>
        <taxon>Bacillati</taxon>
        <taxon>Actinomycetota</taxon>
        <taxon>Actinomycetes</taxon>
        <taxon>Mycobacteriales</taxon>
        <taxon>Mycobacteriaceae</taxon>
        <taxon>Mycolicibacterium</taxon>
    </lineage>
</organism>
<dbReference type="STRING" id="710421.Mycch_2215"/>
<gene>
    <name evidence="1" type="ordered locus">Mycch_2215</name>
</gene>
<dbReference type="Proteomes" id="UP000006057">
    <property type="component" value="Chromosome"/>
</dbReference>
<name>I4BI91_MYCCN</name>
<evidence type="ECO:0000313" key="1">
    <source>
        <dbReference type="EMBL" id="AFM16998.1"/>
    </source>
</evidence>
<protein>
    <submittedName>
        <fullName evidence="1">Uncharacterized protein</fullName>
    </submittedName>
</protein>
<dbReference type="AlphaFoldDB" id="I4BI91"/>
<sequence>MPPPCSPPRTRSTGGWPDERSAYACRSTDVYDWADVGHPDQFRIFTGPTRTIPGAAYLSGHPATVTLFGTQLHDGTVEDRCIRVGGVHEDDELDSETARRLGQALLDAADDLDRLQP</sequence>
<keyword evidence="2" id="KW-1185">Reference proteome</keyword>